<dbReference type="SMART" id="SM00355">
    <property type="entry name" value="ZnF_C2H2"/>
    <property type="match status" value="4"/>
</dbReference>
<keyword evidence="6" id="KW-0804">Transcription</keyword>
<dbReference type="InterPro" id="IPR055186">
    <property type="entry name" value="C2H2-2nd_BIRD-IDD"/>
</dbReference>
<dbReference type="GO" id="GO:0003700">
    <property type="term" value="F:DNA-binding transcription factor activity"/>
    <property type="evidence" value="ECO:0007669"/>
    <property type="project" value="TreeGrafter"/>
</dbReference>
<dbReference type="GO" id="GO:0008270">
    <property type="term" value="F:zinc ion binding"/>
    <property type="evidence" value="ECO:0007669"/>
    <property type="project" value="UniProtKB-KW"/>
</dbReference>
<evidence type="ECO:0000313" key="11">
    <source>
        <dbReference type="Proteomes" id="UP000886520"/>
    </source>
</evidence>
<keyword evidence="11" id="KW-1185">Reference proteome</keyword>
<dbReference type="PROSITE" id="PS50157">
    <property type="entry name" value="ZINC_FINGER_C2H2_2"/>
    <property type="match status" value="1"/>
</dbReference>
<feature type="domain" description="C2H2-type" evidence="9">
    <location>
        <begin position="51"/>
        <end position="73"/>
    </location>
</feature>
<evidence type="ECO:0000256" key="2">
    <source>
        <dbReference type="ARBA" id="ARBA00022737"/>
    </source>
</evidence>
<evidence type="ECO:0000256" key="7">
    <source>
        <dbReference type="PROSITE-ProRule" id="PRU00042"/>
    </source>
</evidence>
<dbReference type="InterPro" id="IPR055187">
    <property type="entry name" value="C2CH-3rd_BIRD-IDD"/>
</dbReference>
<dbReference type="OrthoDB" id="6354171at2759"/>
<dbReference type="Pfam" id="PF22996">
    <property type="entry name" value="C2H2-2nd_BIRD-IDD"/>
    <property type="match status" value="1"/>
</dbReference>
<dbReference type="Pfam" id="PF00096">
    <property type="entry name" value="zf-C2H2"/>
    <property type="match status" value="1"/>
</dbReference>
<keyword evidence="4" id="KW-0862">Zinc</keyword>
<accession>A0A9D4UK05</accession>
<dbReference type="InterPro" id="IPR013087">
    <property type="entry name" value="Znf_C2H2_type"/>
</dbReference>
<dbReference type="PANTHER" id="PTHR10593:SF10">
    <property type="entry name" value="OS08G0467100 PROTEIN"/>
    <property type="match status" value="1"/>
</dbReference>
<comment type="caution">
    <text evidence="10">The sequence shown here is derived from an EMBL/GenBank/DDBJ whole genome shotgun (WGS) entry which is preliminary data.</text>
</comment>
<dbReference type="InterPro" id="IPR036236">
    <property type="entry name" value="Znf_C2H2_sf"/>
</dbReference>
<organism evidence="10 11">
    <name type="scientific">Adiantum capillus-veneris</name>
    <name type="common">Maidenhair fern</name>
    <dbReference type="NCBI Taxonomy" id="13818"/>
    <lineage>
        <taxon>Eukaryota</taxon>
        <taxon>Viridiplantae</taxon>
        <taxon>Streptophyta</taxon>
        <taxon>Embryophyta</taxon>
        <taxon>Tracheophyta</taxon>
        <taxon>Polypodiopsida</taxon>
        <taxon>Polypodiidae</taxon>
        <taxon>Polypodiales</taxon>
        <taxon>Pteridineae</taxon>
        <taxon>Pteridaceae</taxon>
        <taxon>Vittarioideae</taxon>
        <taxon>Adiantum</taxon>
    </lineage>
</organism>
<evidence type="ECO:0000256" key="6">
    <source>
        <dbReference type="ARBA" id="ARBA00023163"/>
    </source>
</evidence>
<gene>
    <name evidence="10" type="ORF">GOP47_0015438</name>
</gene>
<evidence type="ECO:0000256" key="1">
    <source>
        <dbReference type="ARBA" id="ARBA00022723"/>
    </source>
</evidence>
<dbReference type="GO" id="GO:0005634">
    <property type="term" value="C:nucleus"/>
    <property type="evidence" value="ECO:0007669"/>
    <property type="project" value="TreeGrafter"/>
</dbReference>
<dbReference type="AlphaFoldDB" id="A0A9D4UK05"/>
<dbReference type="PANTHER" id="PTHR10593">
    <property type="entry name" value="SERINE/THREONINE-PROTEIN KINASE RIO"/>
    <property type="match status" value="1"/>
</dbReference>
<evidence type="ECO:0000256" key="5">
    <source>
        <dbReference type="ARBA" id="ARBA00023015"/>
    </source>
</evidence>
<evidence type="ECO:0000256" key="3">
    <source>
        <dbReference type="ARBA" id="ARBA00022771"/>
    </source>
</evidence>
<dbReference type="FunFam" id="3.30.160.60:FF:000554">
    <property type="entry name" value="protein indeterminate-domain 12-like"/>
    <property type="match status" value="1"/>
</dbReference>
<dbReference type="SUPFAM" id="SSF57667">
    <property type="entry name" value="beta-beta-alpha zinc fingers"/>
    <property type="match status" value="1"/>
</dbReference>
<keyword evidence="5" id="KW-0805">Transcription regulation</keyword>
<feature type="region of interest" description="Disordered" evidence="8">
    <location>
        <begin position="1"/>
        <end position="35"/>
    </location>
</feature>
<evidence type="ECO:0000259" key="9">
    <source>
        <dbReference type="PROSITE" id="PS50157"/>
    </source>
</evidence>
<evidence type="ECO:0000313" key="10">
    <source>
        <dbReference type="EMBL" id="KAI5069137.1"/>
    </source>
</evidence>
<dbReference type="PROSITE" id="PS00028">
    <property type="entry name" value="ZINC_FINGER_C2H2_1"/>
    <property type="match status" value="1"/>
</dbReference>
<proteinExistence type="predicted"/>
<keyword evidence="1" id="KW-0479">Metal-binding</keyword>
<keyword evidence="2" id="KW-0677">Repeat</keyword>
<evidence type="ECO:0000256" key="4">
    <source>
        <dbReference type="ARBA" id="ARBA00022833"/>
    </source>
</evidence>
<sequence length="804" mass="88290">MTDSPTTILTSTSTQTSSYISTSPPKRKRRPAGTPEVIALSPKTLMESDRYVCEICNQGFQRDQNLQMHRRRHKVPWKLLKRADPDVRKRVYVCPEPSCLHHNPCHALGDLVGIKKHYRRKHSSMKQWECDKCSKAYAVQSDYKAHLKTCGTRGHCCDCGRVFSRVESFIEHQDSCTAASNKRGVASMSEQQATSLPSLAATPVDHHHHHHQHRATLMPTNPSSSAAERVIKKDFDHHLTVFMRRPLQSLPNHQECGVSSLPILPYMQSACPAHLLGPVVTSVHSSLPLPTSAPPPSSLLATILPGQSGLPSVVTPLVAPERAKLSWEIPAFDGPNLSHTHQKAELQLLPAKIQSRQLESSQSSNICTWPVAKDMNSTNSITSATICSSPIEKNLDTEKQVTNVSAGVPSDIPPCQLQLSIGFVHDEHHTACNEGSSFLPDHEATHAEAVQPDFKTTSLPWLAWSEFPGSGHQKHRHDSLLNKLSSPYTPPEKRGIDIGHDKDAIGLELATGGAWSGRDTSHEMSSLEMQKKQEYDYFSCKKSTCQAVTAGYGDPEVSAGTDERRRRSVDDVEKVQLGTLKSCNSSSGLSVVIAAAADQQRAKEGQTNLLSRQILESGPVHQLLDLSIDSVQPQLAAEHAAELRLQRAREKLKWALEEKLEAEKAWKEANREQEKLAEAVEQAGMKRSADDYNRADDQKGIETRKFNVKYNTNSSPSSGVSVSNSLASSSCQVSTSANSLQMQVNAGGVIISGPTFITCPSCHHTQILYHPANLRGTLFLPSQELPIPASPQVPFPQTTSSQLQ</sequence>
<keyword evidence="3 7" id="KW-0863">Zinc-finger</keyword>
<dbReference type="Pfam" id="PF22995">
    <property type="entry name" value="C2CH-3rd_BIRD-IDD"/>
    <property type="match status" value="1"/>
</dbReference>
<feature type="compositionally biased region" description="Low complexity" evidence="8">
    <location>
        <begin position="1"/>
        <end position="23"/>
    </location>
</feature>
<dbReference type="EMBL" id="JABFUD020000015">
    <property type="protein sequence ID" value="KAI5069137.1"/>
    <property type="molecule type" value="Genomic_DNA"/>
</dbReference>
<reference evidence="10" key="1">
    <citation type="submission" date="2021-01" db="EMBL/GenBank/DDBJ databases">
        <title>Adiantum capillus-veneris genome.</title>
        <authorList>
            <person name="Fang Y."/>
            <person name="Liao Q."/>
        </authorList>
    </citation>
    <scope>NUCLEOTIDE SEQUENCE</scope>
    <source>
        <strain evidence="10">H3</strain>
        <tissue evidence="10">Leaf</tissue>
    </source>
</reference>
<dbReference type="Gene3D" id="3.30.160.60">
    <property type="entry name" value="Classic Zinc Finger"/>
    <property type="match status" value="1"/>
</dbReference>
<protein>
    <recommendedName>
        <fullName evidence="9">C2H2-type domain-containing protein</fullName>
    </recommendedName>
</protein>
<feature type="region of interest" description="Disordered" evidence="8">
    <location>
        <begin position="202"/>
        <end position="227"/>
    </location>
</feature>
<dbReference type="InterPro" id="IPR031140">
    <property type="entry name" value="IDD1-16"/>
</dbReference>
<name>A0A9D4UK05_ADICA</name>
<dbReference type="Proteomes" id="UP000886520">
    <property type="component" value="Chromosome 15"/>
</dbReference>
<evidence type="ECO:0000256" key="8">
    <source>
        <dbReference type="SAM" id="MobiDB-lite"/>
    </source>
</evidence>